<reference evidence="2" key="1">
    <citation type="journal article" date="2019" name="Int. J. Syst. Evol. Microbiol.">
        <title>The Global Catalogue of Microorganisms (GCM) 10K type strain sequencing project: providing services to taxonomists for standard genome sequencing and annotation.</title>
        <authorList>
            <consortium name="The Broad Institute Genomics Platform"/>
            <consortium name="The Broad Institute Genome Sequencing Center for Infectious Disease"/>
            <person name="Wu L."/>
            <person name="Ma J."/>
        </authorList>
    </citation>
    <scope>NUCLEOTIDE SEQUENCE [LARGE SCALE GENOMIC DNA]</scope>
    <source>
        <strain evidence="2">JCM 31486</strain>
    </source>
</reference>
<sequence length="76" mass="8516">MPGSELVITGEAGADPRSYRVNFARIRADLGYVPQWTVKAGAVELHDAYTRYGLTQAEFERKFTRLAWLSGQGVLR</sequence>
<evidence type="ECO:0000313" key="2">
    <source>
        <dbReference type="Proteomes" id="UP001597045"/>
    </source>
</evidence>
<accession>A0ABW3M2L8</accession>
<name>A0ABW3M2L8_9PSEU</name>
<proteinExistence type="predicted"/>
<evidence type="ECO:0000313" key="1">
    <source>
        <dbReference type="EMBL" id="MFD1044547.1"/>
    </source>
</evidence>
<protein>
    <submittedName>
        <fullName evidence="1">Uncharacterized protein</fullName>
    </submittedName>
</protein>
<dbReference type="Proteomes" id="UP001597045">
    <property type="component" value="Unassembled WGS sequence"/>
</dbReference>
<dbReference type="EMBL" id="JBHTIS010000072">
    <property type="protein sequence ID" value="MFD1044547.1"/>
    <property type="molecule type" value="Genomic_DNA"/>
</dbReference>
<organism evidence="1 2">
    <name type="scientific">Kibdelosporangium lantanae</name>
    <dbReference type="NCBI Taxonomy" id="1497396"/>
    <lineage>
        <taxon>Bacteria</taxon>
        <taxon>Bacillati</taxon>
        <taxon>Actinomycetota</taxon>
        <taxon>Actinomycetes</taxon>
        <taxon>Pseudonocardiales</taxon>
        <taxon>Pseudonocardiaceae</taxon>
        <taxon>Kibdelosporangium</taxon>
    </lineage>
</organism>
<comment type="caution">
    <text evidence="1">The sequence shown here is derived from an EMBL/GenBank/DDBJ whole genome shotgun (WGS) entry which is preliminary data.</text>
</comment>
<keyword evidence="2" id="KW-1185">Reference proteome</keyword>
<gene>
    <name evidence="1" type="ORF">ACFQ1S_02535</name>
</gene>